<proteinExistence type="inferred from homology"/>
<protein>
    <recommendedName>
        <fullName evidence="1">UPF0285 protein HWN36_11310</fullName>
    </recommendedName>
</protein>
<dbReference type="NCBIfam" id="TIGR03281">
    <property type="entry name" value="methan_mark_12"/>
    <property type="match status" value="1"/>
</dbReference>
<dbReference type="InterPro" id="IPR016735">
    <property type="entry name" value="Methan_mark_12"/>
</dbReference>
<dbReference type="AlphaFoldDB" id="A0A7K4HRJ5"/>
<gene>
    <name evidence="2" type="ORF">HWN36_11310</name>
</gene>
<accession>A0A7K4HRJ5</accession>
<dbReference type="HAMAP" id="MF_01087">
    <property type="entry name" value="UPF0285"/>
    <property type="match status" value="1"/>
</dbReference>
<evidence type="ECO:0000313" key="2">
    <source>
        <dbReference type="EMBL" id="NVO67876.1"/>
    </source>
</evidence>
<dbReference type="OrthoDB" id="235676at2157"/>
<reference evidence="2 3" key="1">
    <citation type="submission" date="2020-06" db="EMBL/GenBank/DDBJ databases">
        <title>Methanofollis fontis sp. nov., a methanogen isolated from marine sediments near a cold seep at Four-Way Closure Ridge offshore southwestern Taiwan.</title>
        <authorList>
            <person name="Chen S.-C."/>
            <person name="Teng N.-H."/>
            <person name="Lin Y.-S."/>
            <person name="Lai M.-C."/>
            <person name="Chen H.-H."/>
            <person name="Wang C.-C."/>
        </authorList>
    </citation>
    <scope>NUCLEOTIDE SEQUENCE [LARGE SCALE GENOMIC DNA]</scope>
    <source>
        <strain evidence="2 3">DSM 2702</strain>
    </source>
</reference>
<keyword evidence="3" id="KW-1185">Reference proteome</keyword>
<evidence type="ECO:0000313" key="3">
    <source>
        <dbReference type="Proteomes" id="UP000570823"/>
    </source>
</evidence>
<comment type="similarity">
    <text evidence="1">Belongs to the UPF0285 family.</text>
</comment>
<organism evidence="2 3">
    <name type="scientific">Methanofollis tationis</name>
    <dbReference type="NCBI Taxonomy" id="81417"/>
    <lineage>
        <taxon>Archaea</taxon>
        <taxon>Methanobacteriati</taxon>
        <taxon>Methanobacteriota</taxon>
        <taxon>Stenosarchaea group</taxon>
        <taxon>Methanomicrobia</taxon>
        <taxon>Methanomicrobiales</taxon>
        <taxon>Methanomicrobiaceae</taxon>
        <taxon>Methanofollis</taxon>
    </lineage>
</organism>
<name>A0A7K4HRJ5_9EURY</name>
<dbReference type="Proteomes" id="UP000570823">
    <property type="component" value="Unassembled WGS sequence"/>
</dbReference>
<sequence length="290" mass="30457">MFIGIDHGTTAMRFSSEEGHFKISREAAREFAVGDLERLCPLEEIEGIAVCYSMGDGIAAITGIGKVANRGVVSREGAGKHIGGGTRVYDEIARSGLPAVVIPGIHRGSPTDPRFKAYSHQTSPEKIGIAYEACHDLGPDVVVSDISSNTVTTLVSGGRIVGAFDACIFAPGTQHGALDVDAIRRIDAGLQTANDAFLHAGVAHTLPSAEQDRTIAMFAAMECAAMLLLNPEAKVALAGSKAPVVAGEVEGLLRRKVAVYDEWCAAQGLARIARDVFLIGEPILGLPLDL</sequence>
<dbReference type="RefSeq" id="WP_176789481.1">
    <property type="nucleotide sequence ID" value="NZ_JABXWR010000001.1"/>
</dbReference>
<evidence type="ECO:0000256" key="1">
    <source>
        <dbReference type="HAMAP-Rule" id="MF_01087"/>
    </source>
</evidence>
<comment type="caution">
    <text evidence="2">The sequence shown here is derived from an EMBL/GenBank/DDBJ whole genome shotgun (WGS) entry which is preliminary data.</text>
</comment>
<dbReference type="EMBL" id="JABXWR010000001">
    <property type="protein sequence ID" value="NVO67876.1"/>
    <property type="molecule type" value="Genomic_DNA"/>
</dbReference>